<dbReference type="HOGENOM" id="CLU_021095_10_5_2"/>
<protein>
    <submittedName>
        <fullName evidence="5">Putative Type I restriction-modification system, specificity subunit S</fullName>
    </submittedName>
</protein>
<organism evidence="5 6">
    <name type="scientific">Nitrososphaera viennensis EN76</name>
    <dbReference type="NCBI Taxonomy" id="926571"/>
    <lineage>
        <taxon>Archaea</taxon>
        <taxon>Nitrososphaerota</taxon>
        <taxon>Nitrososphaeria</taxon>
        <taxon>Nitrososphaerales</taxon>
        <taxon>Nitrososphaeraceae</taxon>
        <taxon>Nitrososphaera</taxon>
    </lineage>
</organism>
<evidence type="ECO:0000259" key="4">
    <source>
        <dbReference type="Pfam" id="PF01420"/>
    </source>
</evidence>
<reference evidence="5 6" key="1">
    <citation type="journal article" date="2014" name="Int. J. Syst. Evol. Microbiol.">
        <title>Nitrososphaera viennensis gen. nov., sp. nov., an aerobic and mesophilic, ammonia-oxidizing archaeon from soil and a member of the archaeal phylum Thaumarchaeota.</title>
        <authorList>
            <person name="Stieglmeier M."/>
            <person name="Klingl A."/>
            <person name="Alves R.J."/>
            <person name="Rittmann S.K."/>
            <person name="Melcher M."/>
            <person name="Leisch N."/>
            <person name="Schleper C."/>
        </authorList>
    </citation>
    <scope>NUCLEOTIDE SEQUENCE [LARGE SCALE GENOMIC DNA]</scope>
    <source>
        <strain evidence="5">EN76</strain>
    </source>
</reference>
<dbReference type="RefSeq" id="WP_075055229.1">
    <property type="nucleotide sequence ID" value="NZ_CP007536.1"/>
</dbReference>
<dbReference type="Gene3D" id="1.10.287.1120">
    <property type="entry name" value="Bipartite methylase S protein"/>
    <property type="match status" value="1"/>
</dbReference>
<keyword evidence="6" id="KW-1185">Reference proteome</keyword>
<gene>
    <name evidence="5" type="ORF">NVIE_022190</name>
</gene>
<evidence type="ECO:0000256" key="1">
    <source>
        <dbReference type="ARBA" id="ARBA00010923"/>
    </source>
</evidence>
<dbReference type="SUPFAM" id="SSF116734">
    <property type="entry name" value="DNA methylase specificity domain"/>
    <property type="match status" value="2"/>
</dbReference>
<sequence length="433" mass="49730">MTVIKEIVYPYLTSTGIYDLPHDWLVTDIDSVITNIQSGFASGERDPNGVVQMRMNNITSDGQLNFEELLKVPKPPDLAEYDIKKDDILFNNTNSLDLIGKTAIARDDLEYTFSNHITRIRVDKNKVIPYWLYLILLRYRERSVFKSICNTHVGQSGIGKHELKRLRIWLPSIPEQQKITLILSKVDDLIQKTDEIIEQTQRLKKGLMQRLLTKGIGHQEFKPIKFLFGKKFEMPMEWNVAKLINLCKEKPQYGAAVAAVKYDPSLPRYIRITDITNEGSLNSEAVSITEEDANGYLMSEGEILFARTGATVGKTYLYNKEDGLCAFAGYLIKFTPDETKLDAKFLFHYTHSDNYWRWLLSNFTQGVQPNVNAEQYSHLPLLMPPIEEQRKIADILDTITAKVKQELNHKSQLELLKKGLMQKLLTGQIRVKV</sequence>
<dbReference type="InterPro" id="IPR044946">
    <property type="entry name" value="Restrct_endonuc_typeI_TRD_sf"/>
</dbReference>
<dbReference type="CDD" id="cd17521">
    <property type="entry name" value="RMtype1_S_Sau13435ORF2165P_TRD2-CR2_like"/>
    <property type="match status" value="1"/>
</dbReference>
<dbReference type="GO" id="GO:0003677">
    <property type="term" value="F:DNA binding"/>
    <property type="evidence" value="ECO:0007669"/>
    <property type="project" value="UniProtKB-KW"/>
</dbReference>
<dbReference type="GO" id="GO:0009307">
    <property type="term" value="P:DNA restriction-modification system"/>
    <property type="evidence" value="ECO:0007669"/>
    <property type="project" value="UniProtKB-KW"/>
</dbReference>
<evidence type="ECO:0000256" key="3">
    <source>
        <dbReference type="ARBA" id="ARBA00023125"/>
    </source>
</evidence>
<evidence type="ECO:0000313" key="5">
    <source>
        <dbReference type="EMBL" id="AIC16479.1"/>
    </source>
</evidence>
<dbReference type="PANTHER" id="PTHR30408:SF12">
    <property type="entry name" value="TYPE I RESTRICTION ENZYME MJAVIII SPECIFICITY SUBUNIT"/>
    <property type="match status" value="1"/>
</dbReference>
<comment type="similarity">
    <text evidence="1">Belongs to the type-I restriction system S methylase family.</text>
</comment>
<dbReference type="PANTHER" id="PTHR30408">
    <property type="entry name" value="TYPE-1 RESTRICTION ENZYME ECOKI SPECIFICITY PROTEIN"/>
    <property type="match status" value="1"/>
</dbReference>
<feature type="domain" description="Type I restriction modification DNA specificity" evidence="4">
    <location>
        <begin position="80"/>
        <end position="198"/>
    </location>
</feature>
<dbReference type="Proteomes" id="UP000027093">
    <property type="component" value="Chromosome"/>
</dbReference>
<evidence type="ECO:0000313" key="6">
    <source>
        <dbReference type="Proteomes" id="UP000027093"/>
    </source>
</evidence>
<dbReference type="AlphaFoldDB" id="A0A060HIS5"/>
<keyword evidence="2" id="KW-0680">Restriction system</keyword>
<dbReference type="OrthoDB" id="84651at2157"/>
<dbReference type="EMBL" id="CP007536">
    <property type="protein sequence ID" value="AIC16479.1"/>
    <property type="molecule type" value="Genomic_DNA"/>
</dbReference>
<dbReference type="Pfam" id="PF01420">
    <property type="entry name" value="Methylase_S"/>
    <property type="match status" value="2"/>
</dbReference>
<dbReference type="REBASE" id="87725">
    <property type="entry name" value="S.NviEN76ORF22200P"/>
</dbReference>
<dbReference type="GeneID" id="74947460"/>
<evidence type="ECO:0000256" key="2">
    <source>
        <dbReference type="ARBA" id="ARBA00022747"/>
    </source>
</evidence>
<name>A0A060HIS5_9ARCH</name>
<proteinExistence type="inferred from homology"/>
<accession>A0A060HIS5</accession>
<dbReference type="KEGG" id="nvn:NVIE_022190"/>
<dbReference type="STRING" id="926571.NVIE_022190"/>
<dbReference type="InterPro" id="IPR000055">
    <property type="entry name" value="Restrct_endonuc_typeI_TRD"/>
</dbReference>
<keyword evidence="3" id="KW-0238">DNA-binding</keyword>
<dbReference type="Gene3D" id="3.90.220.20">
    <property type="entry name" value="DNA methylase specificity domains"/>
    <property type="match status" value="2"/>
</dbReference>
<dbReference type="InterPro" id="IPR052021">
    <property type="entry name" value="Type-I_RS_S_subunit"/>
</dbReference>
<feature type="domain" description="Type I restriction modification DNA specificity" evidence="4">
    <location>
        <begin position="268"/>
        <end position="410"/>
    </location>
</feature>